<dbReference type="GO" id="GO:0005524">
    <property type="term" value="F:ATP binding"/>
    <property type="evidence" value="ECO:0007669"/>
    <property type="project" value="InterPro"/>
</dbReference>
<sequence length="422" mass="46994">MFFSMCKSKKTMSRKVTSPTPRPSPSLRKTQHHSSSSNPYDSTGSDNFIIPSTASTSSFYRNSHGSRNSASASLSSLRESISREQPHIYDFQEIIAATNNFLIKPHSKSSSSTAWRCTVRDQLCLIFQRRTRRQMDTAQIVDRLAVICRSHHSSLVKLKGASISGAYIYLVYDYVPGANLADCLRNARNPNFTVLSNWMSRMRVASDIAHGLDYVHNSTGLGFEFVHNHIKSSSIIVVEPSLNAKLCHFGTSELCGEIIREDCSVDSNRELKRSSSKVNKLEGTRGYMAPEFQKSGIVTQKCDVYAFGVVILELLSGMEALAYEIDEESGSYARISVVETARAAVKEGGVRKWVDRRLRDSYPVAVVEKLVRLALDCVEDDPESRPDMGRVAVRVSQMFLESQDWAGNMGSVTDFTVTLGPR</sequence>
<keyword evidence="3" id="KW-0418">Kinase</keyword>
<evidence type="ECO:0000313" key="3">
    <source>
        <dbReference type="EMBL" id="GER51264.1"/>
    </source>
</evidence>
<reference evidence="4" key="1">
    <citation type="journal article" date="2019" name="Curr. Biol.">
        <title>Genome Sequence of Striga asiatica Provides Insight into the Evolution of Plant Parasitism.</title>
        <authorList>
            <person name="Yoshida S."/>
            <person name="Kim S."/>
            <person name="Wafula E.K."/>
            <person name="Tanskanen J."/>
            <person name="Kim Y.M."/>
            <person name="Honaas L."/>
            <person name="Yang Z."/>
            <person name="Spallek T."/>
            <person name="Conn C.E."/>
            <person name="Ichihashi Y."/>
            <person name="Cheong K."/>
            <person name="Cui S."/>
            <person name="Der J.P."/>
            <person name="Gundlach H."/>
            <person name="Jiao Y."/>
            <person name="Hori C."/>
            <person name="Ishida J.K."/>
            <person name="Kasahara H."/>
            <person name="Kiba T."/>
            <person name="Kim M.S."/>
            <person name="Koo N."/>
            <person name="Laohavisit A."/>
            <person name="Lee Y.H."/>
            <person name="Lumba S."/>
            <person name="McCourt P."/>
            <person name="Mortimer J.C."/>
            <person name="Mutuku J.M."/>
            <person name="Nomura T."/>
            <person name="Sasaki-Sekimoto Y."/>
            <person name="Seto Y."/>
            <person name="Wang Y."/>
            <person name="Wakatake T."/>
            <person name="Sakakibara H."/>
            <person name="Demura T."/>
            <person name="Yamaguchi S."/>
            <person name="Yoneyama K."/>
            <person name="Manabe R.I."/>
            <person name="Nelson D.C."/>
            <person name="Schulman A.H."/>
            <person name="Timko M.P."/>
            <person name="dePamphilis C.W."/>
            <person name="Choi D."/>
            <person name="Shirasu K."/>
        </authorList>
    </citation>
    <scope>NUCLEOTIDE SEQUENCE [LARGE SCALE GENOMIC DNA]</scope>
    <source>
        <strain evidence="4">cv. UVA1</strain>
    </source>
</reference>
<protein>
    <submittedName>
        <fullName evidence="3">Kinase family protein</fullName>
    </submittedName>
</protein>
<comment type="caution">
    <text evidence="3">The sequence shown here is derived from an EMBL/GenBank/DDBJ whole genome shotgun (WGS) entry which is preliminary data.</text>
</comment>
<feature type="compositionally biased region" description="Polar residues" evidence="1">
    <location>
        <begin position="33"/>
        <end position="47"/>
    </location>
</feature>
<dbReference type="AlphaFoldDB" id="A0A5A7R4G0"/>
<dbReference type="SUPFAM" id="SSF56112">
    <property type="entry name" value="Protein kinase-like (PK-like)"/>
    <property type="match status" value="1"/>
</dbReference>
<dbReference type="InterPro" id="IPR000719">
    <property type="entry name" value="Prot_kinase_dom"/>
</dbReference>
<keyword evidence="3" id="KW-0808">Transferase</keyword>
<dbReference type="PROSITE" id="PS50011">
    <property type="entry name" value="PROTEIN_KINASE_DOM"/>
    <property type="match status" value="1"/>
</dbReference>
<proteinExistence type="predicted"/>
<dbReference type="InterPro" id="IPR011009">
    <property type="entry name" value="Kinase-like_dom_sf"/>
</dbReference>
<organism evidence="3 4">
    <name type="scientific">Striga asiatica</name>
    <name type="common">Asiatic witchweed</name>
    <name type="synonym">Buchnera asiatica</name>
    <dbReference type="NCBI Taxonomy" id="4170"/>
    <lineage>
        <taxon>Eukaryota</taxon>
        <taxon>Viridiplantae</taxon>
        <taxon>Streptophyta</taxon>
        <taxon>Embryophyta</taxon>
        <taxon>Tracheophyta</taxon>
        <taxon>Spermatophyta</taxon>
        <taxon>Magnoliopsida</taxon>
        <taxon>eudicotyledons</taxon>
        <taxon>Gunneridae</taxon>
        <taxon>Pentapetalae</taxon>
        <taxon>asterids</taxon>
        <taxon>lamiids</taxon>
        <taxon>Lamiales</taxon>
        <taxon>Orobanchaceae</taxon>
        <taxon>Buchnereae</taxon>
        <taxon>Striga</taxon>
    </lineage>
</organism>
<accession>A0A5A7R4G0</accession>
<dbReference type="Proteomes" id="UP000325081">
    <property type="component" value="Unassembled WGS sequence"/>
</dbReference>
<feature type="domain" description="Protein kinase" evidence="2">
    <location>
        <begin position="63"/>
        <end position="400"/>
    </location>
</feature>
<feature type="region of interest" description="Disordered" evidence="1">
    <location>
        <begin position="1"/>
        <end position="47"/>
    </location>
</feature>
<dbReference type="PANTHER" id="PTHR46863:SF2">
    <property type="entry name" value="LYSM DOMAIN RECEPTOR-LIKE KINASE 3"/>
    <property type="match status" value="1"/>
</dbReference>
<dbReference type="Pfam" id="PF00069">
    <property type="entry name" value="Pkinase"/>
    <property type="match status" value="1"/>
</dbReference>
<name>A0A5A7R4G0_STRAF</name>
<dbReference type="OrthoDB" id="4062651at2759"/>
<evidence type="ECO:0000259" key="2">
    <source>
        <dbReference type="PROSITE" id="PS50011"/>
    </source>
</evidence>
<evidence type="ECO:0000256" key="1">
    <source>
        <dbReference type="SAM" id="MobiDB-lite"/>
    </source>
</evidence>
<dbReference type="GO" id="GO:0004672">
    <property type="term" value="F:protein kinase activity"/>
    <property type="evidence" value="ECO:0007669"/>
    <property type="project" value="InterPro"/>
</dbReference>
<dbReference type="EMBL" id="BKCP01009626">
    <property type="protein sequence ID" value="GER51264.1"/>
    <property type="molecule type" value="Genomic_DNA"/>
</dbReference>
<gene>
    <name evidence="3" type="ORF">STAS_28627</name>
</gene>
<dbReference type="Gene3D" id="1.10.510.10">
    <property type="entry name" value="Transferase(Phosphotransferase) domain 1"/>
    <property type="match status" value="1"/>
</dbReference>
<evidence type="ECO:0000313" key="4">
    <source>
        <dbReference type="Proteomes" id="UP000325081"/>
    </source>
</evidence>
<keyword evidence="4" id="KW-1185">Reference proteome</keyword>
<dbReference type="PANTHER" id="PTHR46863">
    <property type="entry name" value="OS09G0572100 PROTEIN"/>
    <property type="match status" value="1"/>
</dbReference>
<dbReference type="Gene3D" id="3.30.200.20">
    <property type="entry name" value="Phosphorylase Kinase, domain 1"/>
    <property type="match status" value="1"/>
</dbReference>